<accession>A0A8K0SFW0</accession>
<dbReference type="EMBL" id="JAGPNK010000034">
    <property type="protein sequence ID" value="KAH7303397.1"/>
    <property type="molecule type" value="Genomic_DNA"/>
</dbReference>
<sequence length="281" mass="31211">MKKESRFTRFYFPNLQEGEKRIVSINAILGKDTADMVEKPPGSESDEATNSEDSGESSNDPDGKGGHGIMPEHPTRTSKYSTVADILWPKPTGKVRCSHYFTGVADENSEKELISWPNQDLKSGDMSMKVSHHGSRLSTLTEAFLKPKNIIIYCVTLINSLSIRLANLVAGSNGWWTNMTRIKYRNVAGERRNKMLMTLLQSRWEDWAYPGPKHQMGGVNNVSLAQIKARSVNNSVGMSALDAFGSPLNPIPWMLGPSLPSNKLTTGGLELKYIKPDTKWP</sequence>
<evidence type="ECO:0000313" key="3">
    <source>
        <dbReference type="Proteomes" id="UP000813444"/>
    </source>
</evidence>
<gene>
    <name evidence="2" type="ORF">B0I35DRAFT_465704</name>
</gene>
<evidence type="ECO:0000313" key="2">
    <source>
        <dbReference type="EMBL" id="KAH7303397.1"/>
    </source>
</evidence>
<evidence type="ECO:0000256" key="1">
    <source>
        <dbReference type="SAM" id="MobiDB-lite"/>
    </source>
</evidence>
<reference evidence="2" key="1">
    <citation type="journal article" date="2021" name="Nat. Commun.">
        <title>Genetic determinants of endophytism in the Arabidopsis root mycobiome.</title>
        <authorList>
            <person name="Mesny F."/>
            <person name="Miyauchi S."/>
            <person name="Thiergart T."/>
            <person name="Pickel B."/>
            <person name="Atanasova L."/>
            <person name="Karlsson M."/>
            <person name="Huettel B."/>
            <person name="Barry K.W."/>
            <person name="Haridas S."/>
            <person name="Chen C."/>
            <person name="Bauer D."/>
            <person name="Andreopoulos W."/>
            <person name="Pangilinan J."/>
            <person name="LaButti K."/>
            <person name="Riley R."/>
            <person name="Lipzen A."/>
            <person name="Clum A."/>
            <person name="Drula E."/>
            <person name="Henrissat B."/>
            <person name="Kohler A."/>
            <person name="Grigoriev I.V."/>
            <person name="Martin F.M."/>
            <person name="Hacquard S."/>
        </authorList>
    </citation>
    <scope>NUCLEOTIDE SEQUENCE</scope>
    <source>
        <strain evidence="2">MPI-CAGE-CH-0235</strain>
    </source>
</reference>
<keyword evidence="3" id="KW-1185">Reference proteome</keyword>
<comment type="caution">
    <text evidence="2">The sequence shown here is derived from an EMBL/GenBank/DDBJ whole genome shotgun (WGS) entry which is preliminary data.</text>
</comment>
<feature type="compositionally biased region" description="Acidic residues" evidence="1">
    <location>
        <begin position="44"/>
        <end position="55"/>
    </location>
</feature>
<organism evidence="2 3">
    <name type="scientific">Stachybotrys elegans</name>
    <dbReference type="NCBI Taxonomy" id="80388"/>
    <lineage>
        <taxon>Eukaryota</taxon>
        <taxon>Fungi</taxon>
        <taxon>Dikarya</taxon>
        <taxon>Ascomycota</taxon>
        <taxon>Pezizomycotina</taxon>
        <taxon>Sordariomycetes</taxon>
        <taxon>Hypocreomycetidae</taxon>
        <taxon>Hypocreales</taxon>
        <taxon>Stachybotryaceae</taxon>
        <taxon>Stachybotrys</taxon>
    </lineage>
</organism>
<dbReference type="Proteomes" id="UP000813444">
    <property type="component" value="Unassembled WGS sequence"/>
</dbReference>
<protein>
    <submittedName>
        <fullName evidence="2">Uncharacterized protein</fullName>
    </submittedName>
</protein>
<dbReference type="AlphaFoldDB" id="A0A8K0SFW0"/>
<feature type="region of interest" description="Disordered" evidence="1">
    <location>
        <begin position="30"/>
        <end position="78"/>
    </location>
</feature>
<name>A0A8K0SFW0_9HYPO</name>
<proteinExistence type="predicted"/>